<proteinExistence type="predicted"/>
<sequence length="165" mass="19115">MEAFSLTANNNIGPEAVWTSIPLEQLDLPKASEGTLDKDFWPSRHEEYNRLEWDAMDWHAIRDQLGKAADRLERQPDSNPELEFRVPTMRERTFLEMWFGYGDPSVEACSTDHDRYRVAFGQHRICAYADYPMSEHDRDVMRISDSGFLPSGPLSPDTRIPMLVH</sequence>
<evidence type="ECO:0000313" key="1">
    <source>
        <dbReference type="EMBL" id="OZG59378.1"/>
    </source>
</evidence>
<dbReference type="RefSeq" id="WP_094661712.1">
    <property type="nucleotide sequence ID" value="NZ_MWWV01000001.1"/>
</dbReference>
<evidence type="ECO:0000313" key="2">
    <source>
        <dbReference type="Proteomes" id="UP000216444"/>
    </source>
</evidence>
<name>A0A261FJW7_9BIFI</name>
<keyword evidence="2" id="KW-1185">Reference proteome</keyword>
<dbReference type="EMBL" id="MWWV01000001">
    <property type="protein sequence ID" value="OZG59378.1"/>
    <property type="molecule type" value="Genomic_DNA"/>
</dbReference>
<reference evidence="1 2" key="1">
    <citation type="journal article" date="2017" name="BMC Genomics">
        <title>Comparative genomic and phylogenomic analyses of the Bifidobacteriaceae family.</title>
        <authorList>
            <person name="Lugli G.A."/>
            <person name="Milani C."/>
            <person name="Turroni F."/>
            <person name="Duranti S."/>
            <person name="Mancabelli L."/>
            <person name="Mangifesta M."/>
            <person name="Ferrario C."/>
            <person name="Modesto M."/>
            <person name="Mattarelli P."/>
            <person name="Jiri K."/>
            <person name="van Sinderen D."/>
            <person name="Ventura M."/>
        </authorList>
    </citation>
    <scope>NUCLEOTIDE SEQUENCE [LARGE SCALE GENOMIC DNA]</scope>
    <source>
        <strain evidence="1 2">DSM 100201</strain>
    </source>
</reference>
<dbReference type="AlphaFoldDB" id="A0A261FJW7"/>
<organism evidence="1 2">
    <name type="scientific">Bifidobacterium tissieri</name>
    <dbReference type="NCBI Taxonomy" id="1630162"/>
    <lineage>
        <taxon>Bacteria</taxon>
        <taxon>Bacillati</taxon>
        <taxon>Actinomycetota</taxon>
        <taxon>Actinomycetes</taxon>
        <taxon>Bifidobacteriales</taxon>
        <taxon>Bifidobacteriaceae</taxon>
        <taxon>Bifidobacterium</taxon>
    </lineage>
</organism>
<gene>
    <name evidence="1" type="ORF">BTIS_0109</name>
</gene>
<comment type="caution">
    <text evidence="1">The sequence shown here is derived from an EMBL/GenBank/DDBJ whole genome shotgun (WGS) entry which is preliminary data.</text>
</comment>
<dbReference type="Proteomes" id="UP000216444">
    <property type="component" value="Unassembled WGS sequence"/>
</dbReference>
<protein>
    <submittedName>
        <fullName evidence="1">Uncharacterized protein</fullName>
    </submittedName>
</protein>
<accession>A0A261FJW7</accession>